<dbReference type="Gene3D" id="1.20.5.4130">
    <property type="match status" value="1"/>
</dbReference>
<reference evidence="11 12" key="1">
    <citation type="journal article" date="2005" name="Nature">
        <title>The map-based sequence of the rice genome.</title>
        <authorList>
            <consortium name="International rice genome sequencing project (IRGSP)"/>
            <person name="Matsumoto T."/>
            <person name="Wu J."/>
            <person name="Kanamori H."/>
            <person name="Katayose Y."/>
            <person name="Fujisawa M."/>
            <person name="Namiki N."/>
            <person name="Mizuno H."/>
            <person name="Yamamoto K."/>
            <person name="Antonio B.A."/>
            <person name="Baba T."/>
            <person name="Sakata K."/>
            <person name="Nagamura Y."/>
            <person name="Aoki H."/>
            <person name="Arikawa K."/>
            <person name="Arita K."/>
            <person name="Bito T."/>
            <person name="Chiden Y."/>
            <person name="Fujitsuka N."/>
            <person name="Fukunaka R."/>
            <person name="Hamada M."/>
            <person name="Harada C."/>
            <person name="Hayashi A."/>
            <person name="Hijishita S."/>
            <person name="Honda M."/>
            <person name="Hosokawa S."/>
            <person name="Ichikawa Y."/>
            <person name="Idonuma A."/>
            <person name="Iijima M."/>
            <person name="Ikeda M."/>
            <person name="Ikeno M."/>
            <person name="Ito K."/>
            <person name="Ito S."/>
            <person name="Ito T."/>
            <person name="Ito Y."/>
            <person name="Ito Y."/>
            <person name="Iwabuchi A."/>
            <person name="Kamiya K."/>
            <person name="Karasawa W."/>
            <person name="Kurita K."/>
            <person name="Katagiri S."/>
            <person name="Kikuta A."/>
            <person name="Kobayashi H."/>
            <person name="Kobayashi N."/>
            <person name="Machita K."/>
            <person name="Maehara T."/>
            <person name="Masukawa M."/>
            <person name="Mizubayashi T."/>
            <person name="Mukai Y."/>
            <person name="Nagasaki H."/>
            <person name="Nagata Y."/>
            <person name="Naito S."/>
            <person name="Nakashima M."/>
            <person name="Nakama Y."/>
            <person name="Nakamichi Y."/>
            <person name="Nakamura M."/>
            <person name="Meguro A."/>
            <person name="Negishi M."/>
            <person name="Ohta I."/>
            <person name="Ohta T."/>
            <person name="Okamoto M."/>
            <person name="Ono N."/>
            <person name="Saji S."/>
            <person name="Sakaguchi M."/>
            <person name="Sakai K."/>
            <person name="Shibata M."/>
            <person name="Shimokawa T."/>
            <person name="Song J."/>
            <person name="Takazaki Y."/>
            <person name="Terasawa K."/>
            <person name="Tsugane M."/>
            <person name="Tsuji K."/>
            <person name="Ueda S."/>
            <person name="Waki K."/>
            <person name="Yamagata H."/>
            <person name="Yamamoto M."/>
            <person name="Yamamoto S."/>
            <person name="Yamane H."/>
            <person name="Yoshiki S."/>
            <person name="Yoshihara R."/>
            <person name="Yukawa K."/>
            <person name="Zhong H."/>
            <person name="Yano M."/>
            <person name="Yuan Q."/>
            <person name="Ouyang S."/>
            <person name="Liu J."/>
            <person name="Jones K.M."/>
            <person name="Gansberger K."/>
            <person name="Moffat K."/>
            <person name="Hill J."/>
            <person name="Bera J."/>
            <person name="Fadrosh D."/>
            <person name="Jin S."/>
            <person name="Johri S."/>
            <person name="Kim M."/>
            <person name="Overton L."/>
            <person name="Reardon M."/>
            <person name="Tsitrin T."/>
            <person name="Vuong H."/>
            <person name="Weaver B."/>
            <person name="Ciecko A."/>
            <person name="Tallon L."/>
            <person name="Jackson J."/>
            <person name="Pai G."/>
            <person name="Aken S.V."/>
            <person name="Utterback T."/>
            <person name="Reidmuller S."/>
            <person name="Feldblyum T."/>
            <person name="Hsiao J."/>
            <person name="Zismann V."/>
            <person name="Iobst S."/>
            <person name="de Vazeille A.R."/>
            <person name="Buell C.R."/>
            <person name="Ying K."/>
            <person name="Li Y."/>
            <person name="Lu T."/>
            <person name="Huang Y."/>
            <person name="Zhao Q."/>
            <person name="Feng Q."/>
            <person name="Zhang L."/>
            <person name="Zhu J."/>
            <person name="Weng Q."/>
            <person name="Mu J."/>
            <person name="Lu Y."/>
            <person name="Fan D."/>
            <person name="Liu Y."/>
            <person name="Guan J."/>
            <person name="Zhang Y."/>
            <person name="Yu S."/>
            <person name="Liu X."/>
            <person name="Zhang Y."/>
            <person name="Hong G."/>
            <person name="Han B."/>
            <person name="Choisne N."/>
            <person name="Demange N."/>
            <person name="Orjeda G."/>
            <person name="Samain S."/>
            <person name="Cattolico L."/>
            <person name="Pelletier E."/>
            <person name="Couloux A."/>
            <person name="Segurens B."/>
            <person name="Wincker P."/>
            <person name="D'Hont A."/>
            <person name="Scarpelli C."/>
            <person name="Weissenbach J."/>
            <person name="Salanoubat M."/>
            <person name="Quetier F."/>
            <person name="Yu Y."/>
            <person name="Kim H.R."/>
            <person name="Rambo T."/>
            <person name="Currie J."/>
            <person name="Collura K."/>
            <person name="Luo M."/>
            <person name="Yang T."/>
            <person name="Ammiraju J.S.S."/>
            <person name="Engler F."/>
            <person name="Soderlund C."/>
            <person name="Wing R.A."/>
            <person name="Palmer L.E."/>
            <person name="de la Bastide M."/>
            <person name="Spiegel L."/>
            <person name="Nascimento L."/>
            <person name="Zutavern T."/>
            <person name="O'Shaughnessy A."/>
            <person name="Dike S."/>
            <person name="Dedhia N."/>
            <person name="Preston R."/>
            <person name="Balija V."/>
            <person name="McCombie W.R."/>
            <person name="Chow T."/>
            <person name="Chen H."/>
            <person name="Chung M."/>
            <person name="Chen C."/>
            <person name="Shaw J."/>
            <person name="Wu H."/>
            <person name="Hsiao K."/>
            <person name="Chao Y."/>
            <person name="Chu M."/>
            <person name="Cheng C."/>
            <person name="Hour A."/>
            <person name="Lee P."/>
            <person name="Lin S."/>
            <person name="Lin Y."/>
            <person name="Liou J."/>
            <person name="Liu S."/>
            <person name="Hsing Y."/>
            <person name="Raghuvanshi S."/>
            <person name="Mohanty A."/>
            <person name="Bharti A.K."/>
            <person name="Gaur A."/>
            <person name="Gupta V."/>
            <person name="Kumar D."/>
            <person name="Ravi V."/>
            <person name="Vij S."/>
            <person name="Kapur A."/>
            <person name="Khurana P."/>
            <person name="Khurana P."/>
            <person name="Khurana J.P."/>
            <person name="Tyagi A.K."/>
            <person name="Gaikwad K."/>
            <person name="Singh A."/>
            <person name="Dalal V."/>
            <person name="Srivastava S."/>
            <person name="Dixit A."/>
            <person name="Pal A.K."/>
            <person name="Ghazi I.A."/>
            <person name="Yadav M."/>
            <person name="Pandit A."/>
            <person name="Bhargava A."/>
            <person name="Sureshbabu K."/>
            <person name="Batra K."/>
            <person name="Sharma T.R."/>
            <person name="Mohapatra T."/>
            <person name="Singh N.K."/>
            <person name="Messing J."/>
            <person name="Nelson A.B."/>
            <person name="Fuks G."/>
            <person name="Kavchok S."/>
            <person name="Keizer G."/>
            <person name="Linton E."/>
            <person name="Llaca V."/>
            <person name="Song R."/>
            <person name="Tanyolac B."/>
            <person name="Young S."/>
            <person name="Ho-Il K."/>
            <person name="Hahn J.H."/>
            <person name="Sangsakoo G."/>
            <person name="Vanavichit A."/>
            <person name="de Mattos Luiz.A.T."/>
            <person name="Zimmer P.D."/>
            <person name="Malone G."/>
            <person name="Dellagostin O."/>
            <person name="de Oliveira A.C."/>
            <person name="Bevan M."/>
            <person name="Bancroft I."/>
            <person name="Minx P."/>
            <person name="Cordum H."/>
            <person name="Wilson R."/>
            <person name="Cheng Z."/>
            <person name="Jin W."/>
            <person name="Jiang J."/>
            <person name="Leong S.A."/>
            <person name="Iwama H."/>
            <person name="Gojobori T."/>
            <person name="Itoh T."/>
            <person name="Niimura Y."/>
            <person name="Fujii Y."/>
            <person name="Habara T."/>
            <person name="Sakai H."/>
            <person name="Sato Y."/>
            <person name="Wilson G."/>
            <person name="Kumar K."/>
            <person name="McCouch S."/>
            <person name="Juretic N."/>
            <person name="Hoen D."/>
            <person name="Wright S."/>
            <person name="Bruskiewich R."/>
            <person name="Bureau T."/>
            <person name="Miyao A."/>
            <person name="Hirochika H."/>
            <person name="Nishikawa T."/>
            <person name="Kadowaki K."/>
            <person name="Sugiura M."/>
            <person name="Burr B."/>
            <person name="Sasaki T."/>
        </authorList>
    </citation>
    <scope>NUCLEOTIDE SEQUENCE [LARGE SCALE GENOMIC DNA]</scope>
    <source>
        <strain evidence="12">cv. Nipponbare</strain>
    </source>
</reference>
<dbReference type="InterPro" id="IPR042197">
    <property type="entry name" value="Apaf_helical"/>
</dbReference>
<keyword evidence="3" id="KW-0677">Repeat</keyword>
<dbReference type="Gene3D" id="3.80.10.10">
    <property type="entry name" value="Ribonuclease Inhibitor"/>
    <property type="match status" value="1"/>
</dbReference>
<dbReference type="InterPro" id="IPR027417">
    <property type="entry name" value="P-loop_NTPase"/>
</dbReference>
<dbReference type="GO" id="GO:0002758">
    <property type="term" value="P:innate immune response-activating signaling pathway"/>
    <property type="evidence" value="ECO:0007669"/>
    <property type="project" value="UniProtKB-ARBA"/>
</dbReference>
<dbReference type="FunFam" id="1.10.10.10:FF:000322">
    <property type="entry name" value="Probable disease resistance protein At1g63360"/>
    <property type="match status" value="1"/>
</dbReference>
<dbReference type="Pfam" id="PF23598">
    <property type="entry name" value="LRR_14"/>
    <property type="match status" value="1"/>
</dbReference>
<dbReference type="EMBL" id="AP008217">
    <property type="protein sequence ID" value="BAF28465.2"/>
    <property type="molecule type" value="Genomic_DNA"/>
</dbReference>
<dbReference type="InterPro" id="IPR036388">
    <property type="entry name" value="WH-like_DNA-bd_sf"/>
</dbReference>
<dbReference type="InterPro" id="IPR002182">
    <property type="entry name" value="NB-ARC"/>
</dbReference>
<evidence type="ECO:0000256" key="6">
    <source>
        <dbReference type="ARBA" id="ARBA00023054"/>
    </source>
</evidence>
<feature type="domain" description="NB-ARC" evidence="7">
    <location>
        <begin position="223"/>
        <end position="394"/>
    </location>
</feature>
<evidence type="ECO:0000256" key="4">
    <source>
        <dbReference type="ARBA" id="ARBA00022741"/>
    </source>
</evidence>
<evidence type="ECO:0000256" key="2">
    <source>
        <dbReference type="ARBA" id="ARBA00022614"/>
    </source>
</evidence>
<dbReference type="Pfam" id="PF00931">
    <property type="entry name" value="NB-ARC"/>
    <property type="match status" value="1"/>
</dbReference>
<dbReference type="GO" id="GO:0009626">
    <property type="term" value="P:plant-type hypersensitive response"/>
    <property type="evidence" value="ECO:0007669"/>
    <property type="project" value="UniProtKB-ARBA"/>
</dbReference>
<dbReference type="PANTHER" id="PTHR23155">
    <property type="entry name" value="DISEASE RESISTANCE PROTEIN RP"/>
    <property type="match status" value="1"/>
</dbReference>
<comment type="similarity">
    <text evidence="1">Belongs to the disease resistance NB-LRR family.</text>
</comment>
<dbReference type="Gene3D" id="3.40.50.300">
    <property type="entry name" value="P-loop containing nucleotide triphosphate hydrolases"/>
    <property type="match status" value="1"/>
</dbReference>
<dbReference type="InterPro" id="IPR058922">
    <property type="entry name" value="WHD_DRP"/>
</dbReference>
<dbReference type="AlphaFoldDB" id="A0A5S6R8C9"/>
<dbReference type="InterPro" id="IPR055414">
    <property type="entry name" value="LRR_R13L4/SHOC2-like"/>
</dbReference>
<dbReference type="InterPro" id="IPR041118">
    <property type="entry name" value="Rx_N"/>
</dbReference>
<proteinExistence type="inferred from homology"/>
<dbReference type="Gene3D" id="1.10.8.430">
    <property type="entry name" value="Helical domain of apoptotic protease-activating factors"/>
    <property type="match status" value="1"/>
</dbReference>
<dbReference type="Pfam" id="PF23559">
    <property type="entry name" value="WHD_DRP"/>
    <property type="match status" value="1"/>
</dbReference>
<keyword evidence="4" id="KW-0547">Nucleotide-binding</keyword>
<gene>
    <name evidence="11" type="ordered locus">Os11g0560000</name>
</gene>
<evidence type="ECO:0000259" key="10">
    <source>
        <dbReference type="Pfam" id="PF23598"/>
    </source>
</evidence>
<feature type="domain" description="Disease resistance N-terminal" evidence="8">
    <location>
        <begin position="52"/>
        <end position="133"/>
    </location>
</feature>
<feature type="domain" description="Disease resistance R13L4/SHOC-2-like LRR" evidence="10">
    <location>
        <begin position="602"/>
        <end position="930"/>
    </location>
</feature>
<feature type="domain" description="Disease resistance protein winged helix" evidence="9">
    <location>
        <begin position="481"/>
        <end position="552"/>
    </location>
</feature>
<reference evidence="12" key="2">
    <citation type="journal article" date="2008" name="Nucleic Acids Res.">
        <title>The rice annotation project database (RAP-DB): 2008 update.</title>
        <authorList>
            <consortium name="The rice annotation project (RAP)"/>
        </authorList>
    </citation>
    <scope>GENOME REANNOTATION</scope>
    <source>
        <strain evidence="12">cv. Nipponbare</strain>
    </source>
</reference>
<dbReference type="PRINTS" id="PR00364">
    <property type="entry name" value="DISEASERSIST"/>
</dbReference>
<keyword evidence="6" id="KW-0175">Coiled coil</keyword>
<evidence type="ECO:0000313" key="12">
    <source>
        <dbReference type="Proteomes" id="UP000000763"/>
    </source>
</evidence>
<evidence type="ECO:0000259" key="8">
    <source>
        <dbReference type="Pfam" id="PF18052"/>
    </source>
</evidence>
<name>A0A5S6R8C9_ORYSJ</name>
<keyword evidence="5" id="KW-0611">Plant defense</keyword>
<evidence type="ECO:0000256" key="3">
    <source>
        <dbReference type="ARBA" id="ARBA00022737"/>
    </source>
</evidence>
<keyword evidence="2" id="KW-0433">Leucine-rich repeat</keyword>
<dbReference type="Gene3D" id="1.10.10.10">
    <property type="entry name" value="Winged helix-like DNA-binding domain superfamily/Winged helix DNA-binding domain"/>
    <property type="match status" value="1"/>
</dbReference>
<sequence>MAKFPIVICFVVERYTQATLVRCAIRLDKNLMSEAVILLVVKKIGVALGNEAINQATSYFQKYVTQLTELQGSMGRIKRELRLMHEFLSRMDIRNRNNKIYEIWVEDVRMLAHQIEDIVDDYLHLVSHKDKHDDTGWTTYLKKGFKRMKGPNALLSLNRIAPSVKEAEANLVHLFQAKERWVRMVADETSGESSCYIVEASRHLASISCSLSEEDLVGVDENRKRLREWLAGDELEREVIVLHGMGGLGKTTLAANVYRNEREKFECHAWVSISQTYSIKNILKCLITELFRNAKQNPPVNLGDMKAEGLQDELKAFLRDRKYLVILDDVWAPEAISNLFGALVSNLRGSRVLVTTRIDEVTHLAFPNKRIRLEPLSQNDSWELFYKAAFPREKKLECPTEVTQLAYQIASKCKGVPLAIVSVGRLLFVRDKTEEEFRRIHNQLDWELINNPSMEHVRNILYLSYIYLPTQLKSCFLYCSLFPDDYLFTRKKLVRWWIAEGFVEKRGGSTMEEVAEGYLKELVHMNMLQLVERNSFGRIKAFRMHDIVHELAVDLCRRECFGVSYSCENKRFEFLEENDERRMVIHRLDKDINQVISSECRLRSFIALDKAMPSSTLLPLLSEKCRYMSVLELSGLPIDNVPDAIGDLFNLRHLGLRDSNVKLLPNSIEKLSNLLTLDLCTSEIHELPRGIIKLKKLRHLFAEKANDRSGRQLRCRTGVCIPSGLENLRELQTLQALQAQDEPLSWLGELRQMRSIKIWDVKGSCCECLCASLRHMEFLSYLSIAASDENDILNLSSLNPLPPNLEKLRLRGRLAQANMLLGAAGGQNHLYSIHLSWSQLVDDPLPSLSRWSNLTDLLLNRAYIGDELVFHHGWFPALKELYIGDMPRLKRLEIQQGSMASLQQLYLVNLSSMMEVPLGIEFLMSTLKSLGFAEITRQFLAALRQCSRINCGIQWWYTLLGEDRTQEASI</sequence>
<evidence type="ECO:0000259" key="7">
    <source>
        <dbReference type="Pfam" id="PF00931"/>
    </source>
</evidence>
<dbReference type="GO" id="GO:0043531">
    <property type="term" value="F:ADP binding"/>
    <property type="evidence" value="ECO:0007669"/>
    <property type="project" value="InterPro"/>
</dbReference>
<evidence type="ECO:0000313" key="11">
    <source>
        <dbReference type="EMBL" id="BAF28465.2"/>
    </source>
</evidence>
<accession>A0A5S6R8C9</accession>
<protein>
    <submittedName>
        <fullName evidence="11">Os11g0560000 protein</fullName>
    </submittedName>
</protein>
<dbReference type="InterPro" id="IPR044974">
    <property type="entry name" value="Disease_R_plants"/>
</dbReference>
<dbReference type="FunFam" id="3.40.50.300:FF:001091">
    <property type="entry name" value="Probable disease resistance protein At1g61300"/>
    <property type="match status" value="1"/>
</dbReference>
<evidence type="ECO:0000259" key="9">
    <source>
        <dbReference type="Pfam" id="PF23559"/>
    </source>
</evidence>
<dbReference type="InterPro" id="IPR032675">
    <property type="entry name" value="LRR_dom_sf"/>
</dbReference>
<evidence type="ECO:0000256" key="1">
    <source>
        <dbReference type="ARBA" id="ARBA00008894"/>
    </source>
</evidence>
<dbReference type="SUPFAM" id="SSF52540">
    <property type="entry name" value="P-loop containing nucleoside triphosphate hydrolases"/>
    <property type="match status" value="1"/>
</dbReference>
<dbReference type="SUPFAM" id="SSF52058">
    <property type="entry name" value="L domain-like"/>
    <property type="match status" value="1"/>
</dbReference>
<dbReference type="GO" id="GO:0042742">
    <property type="term" value="P:defense response to bacterium"/>
    <property type="evidence" value="ECO:0007669"/>
    <property type="project" value="UniProtKB-ARBA"/>
</dbReference>
<dbReference type="Pfam" id="PF18052">
    <property type="entry name" value="Rx_N"/>
    <property type="match status" value="1"/>
</dbReference>
<dbReference type="KEGG" id="dosa:Os11g0560000"/>
<evidence type="ECO:0000256" key="5">
    <source>
        <dbReference type="ARBA" id="ARBA00022821"/>
    </source>
</evidence>
<dbReference type="PANTHER" id="PTHR23155:SF1098">
    <property type="entry name" value="OS11G0678400 PROTEIN"/>
    <property type="match status" value="1"/>
</dbReference>
<dbReference type="Proteomes" id="UP000000763">
    <property type="component" value="Chromosome 11"/>
</dbReference>
<organism evidence="11 12">
    <name type="scientific">Oryza sativa subsp. japonica</name>
    <name type="common">Rice</name>
    <dbReference type="NCBI Taxonomy" id="39947"/>
    <lineage>
        <taxon>Eukaryota</taxon>
        <taxon>Viridiplantae</taxon>
        <taxon>Streptophyta</taxon>
        <taxon>Embryophyta</taxon>
        <taxon>Tracheophyta</taxon>
        <taxon>Spermatophyta</taxon>
        <taxon>Magnoliopsida</taxon>
        <taxon>Liliopsida</taxon>
        <taxon>Poales</taxon>
        <taxon>Poaceae</taxon>
        <taxon>BOP clade</taxon>
        <taxon>Oryzoideae</taxon>
        <taxon>Oryzeae</taxon>
        <taxon>Oryzinae</taxon>
        <taxon>Oryza</taxon>
        <taxon>Oryza sativa</taxon>
    </lineage>
</organism>